<sequence length="133" mass="15374">MDNSMCLKEFQQKVDNVLIRHRSALDILTKLQESNAKVNRAVAKSATYCGCTQLHIKKLEVPKDISFSEFRDYASDHIEGTPCEMCKEKIEQEISNNFFYLVALCNLLDIDMQKLLKDFYKNQLETLGKYGLL</sequence>
<name>A0A4R2TDK5_9FIRM</name>
<dbReference type="Proteomes" id="UP000295504">
    <property type="component" value="Unassembled WGS sequence"/>
</dbReference>
<reference evidence="1 2" key="1">
    <citation type="submission" date="2019-03" db="EMBL/GenBank/DDBJ databases">
        <title>Genomic Encyclopedia of Type Strains, Phase IV (KMG-IV): sequencing the most valuable type-strain genomes for metagenomic binning, comparative biology and taxonomic classification.</title>
        <authorList>
            <person name="Goeker M."/>
        </authorList>
    </citation>
    <scope>NUCLEOTIDE SEQUENCE [LARGE SCALE GENOMIC DNA]</scope>
    <source>
        <strain evidence="1 2">DSM 100013</strain>
    </source>
</reference>
<proteinExistence type="predicted"/>
<comment type="caution">
    <text evidence="1">The sequence shown here is derived from an EMBL/GenBank/DDBJ whole genome shotgun (WGS) entry which is preliminary data.</text>
</comment>
<dbReference type="EMBL" id="SLYC01000028">
    <property type="protein sequence ID" value="TCQ00616.1"/>
    <property type="molecule type" value="Genomic_DNA"/>
</dbReference>
<evidence type="ECO:0000313" key="2">
    <source>
        <dbReference type="Proteomes" id="UP000295504"/>
    </source>
</evidence>
<keyword evidence="2" id="KW-1185">Reference proteome</keyword>
<evidence type="ECO:0000313" key="1">
    <source>
        <dbReference type="EMBL" id="TCQ00616.1"/>
    </source>
</evidence>
<organism evidence="1 2">
    <name type="scientific">Serpentinicella alkaliphila</name>
    <dbReference type="NCBI Taxonomy" id="1734049"/>
    <lineage>
        <taxon>Bacteria</taxon>
        <taxon>Bacillati</taxon>
        <taxon>Bacillota</taxon>
        <taxon>Clostridia</taxon>
        <taxon>Peptostreptococcales</taxon>
        <taxon>Natronincolaceae</taxon>
        <taxon>Serpentinicella</taxon>
    </lineage>
</organism>
<protein>
    <recommendedName>
        <fullName evidence="3">DUF1573 domain-containing protein</fullName>
    </recommendedName>
</protein>
<dbReference type="RefSeq" id="WP_243098242.1">
    <property type="nucleotide sequence ID" value="NZ_CP058648.1"/>
</dbReference>
<dbReference type="AlphaFoldDB" id="A0A4R2TDK5"/>
<gene>
    <name evidence="1" type="ORF">EDD79_102819</name>
</gene>
<dbReference type="Gene3D" id="1.10.287.1080">
    <property type="entry name" value="MazG-like"/>
    <property type="match status" value="1"/>
</dbReference>
<evidence type="ECO:0008006" key="3">
    <source>
        <dbReference type="Google" id="ProtNLM"/>
    </source>
</evidence>
<accession>A0A4R2TDK5</accession>